<proteinExistence type="predicted"/>
<accession>A0A482MH09</accession>
<reference evidence="1 2" key="1">
    <citation type="submission" date="2019-03" db="EMBL/GenBank/DDBJ databases">
        <title>Diversity and diversification of Nodularia spumigena cyanophages in the Baltic Sea.</title>
        <authorList>
            <person name="Sulcius S."/>
            <person name="Holmfeldt K."/>
            <person name="Simoliunas E."/>
        </authorList>
    </citation>
    <scope>NUCLEOTIDE SEQUENCE [LARGE SCALE GENOMIC DNA]</scope>
</reference>
<evidence type="ECO:0000313" key="2">
    <source>
        <dbReference type="Proteomes" id="UP000305794"/>
    </source>
</evidence>
<dbReference type="EMBL" id="MK605242">
    <property type="protein sequence ID" value="QBQ73034.1"/>
    <property type="molecule type" value="Genomic_DNA"/>
</dbReference>
<name>A0A482MH09_9CAUD</name>
<evidence type="ECO:0000313" key="1">
    <source>
        <dbReference type="EMBL" id="QBQ73034.1"/>
    </source>
</evidence>
<sequence>MLEAVLGSVIDLTSNPDATCLVTKRFKLRLFECWMQYTTLTVGRGFRAINQQLPQTSRLNRKDPLEKVWGLIPFPVYNGWGQE</sequence>
<protein>
    <submittedName>
        <fullName evidence="1">Uncharacterized protein</fullName>
    </submittedName>
</protein>
<gene>
    <name evidence="1" type="ORF">kac65v151_gp002</name>
</gene>
<keyword evidence="2" id="KW-1185">Reference proteome</keyword>
<dbReference type="Proteomes" id="UP000305794">
    <property type="component" value="Segment"/>
</dbReference>
<organism evidence="1 2">
    <name type="scientific">Nodularia phage vB_NspS-kac65v151</name>
    <dbReference type="NCBI Taxonomy" id="2557579"/>
    <lineage>
        <taxon>Viruses</taxon>
        <taxon>Duplodnaviria</taxon>
        <taxon>Heunggongvirae</taxon>
        <taxon>Uroviricota</taxon>
        <taxon>Caudoviricetes</taxon>
        <taxon>Ravarandavirus</taxon>
        <taxon>Ravarandavirus kac65v151</taxon>
    </lineage>
</organism>